<proteinExistence type="inferred from homology"/>
<dbReference type="InterPro" id="IPR042099">
    <property type="entry name" value="ANL_N_sf"/>
</dbReference>
<dbReference type="GO" id="GO:0006633">
    <property type="term" value="P:fatty acid biosynthetic process"/>
    <property type="evidence" value="ECO:0007669"/>
    <property type="project" value="TreeGrafter"/>
</dbReference>
<dbReference type="EMBL" id="BSSD01000001">
    <property type="protein sequence ID" value="GLW90136.1"/>
    <property type="molecule type" value="Genomic_DNA"/>
</dbReference>
<organism evidence="3 4">
    <name type="scientific">Actinokineospora globicatena</name>
    <dbReference type="NCBI Taxonomy" id="103729"/>
    <lineage>
        <taxon>Bacteria</taxon>
        <taxon>Bacillati</taxon>
        <taxon>Actinomycetota</taxon>
        <taxon>Actinomycetes</taxon>
        <taxon>Pseudonocardiales</taxon>
        <taxon>Pseudonocardiaceae</taxon>
        <taxon>Actinokineospora</taxon>
    </lineage>
</organism>
<dbReference type="PROSITE" id="PS00455">
    <property type="entry name" value="AMP_BINDING"/>
    <property type="match status" value="1"/>
</dbReference>
<sequence length="521" mass="55009">MIVDYRALGRTTRSRVGLLDSVSPLAATTGQDLFDDARAVAGALAERGLGPGDRAVLVVPTGLDHLVVLVGCLLAGVAPCTVAAPTNPADPNSAGTRHVRAAIEVIRPGLVVAMSAHIDNAVTVADLRRGPTPRWDDFPEPAPEQAHHIQLTSGSTSAPKAVVLTHANVAANLGALRTTSGAEAGRDRVLSWLPLYHDMGLVQVLLALSTDLDLDLMAPTAFLRDPTSWPRHMAARRATLTAAPPFAYRTAADRHVARPDPGLDLSALRQAYVGAEPIPVSALRSFHDAFTGAGLADDVLVPCYGMAETVLATTVALRSSERNDFGRVRTTPFEGRRLVSCGRPVPGTELRLLDAGGAPVAPGAVGTIHVRGDSVMAGYLTVEGPQAPVDGWHDTGDLGLLDDGDLFVVGRVKELLIVRGRNLPPYDVEEVVEQHPLVGPGSSAVFSYATDDGVTESVVAVVETRARDEQWPGLRTEVATAVRQAFGLSLADVVIRRRLPRTSSGKRQRSALRAAYLADLG</sequence>
<evidence type="ECO:0000313" key="3">
    <source>
        <dbReference type="EMBL" id="GLW90136.1"/>
    </source>
</evidence>
<reference evidence="3" key="1">
    <citation type="submission" date="2023-02" db="EMBL/GenBank/DDBJ databases">
        <title>Actinokineospora globicatena NBRC 15670.</title>
        <authorList>
            <person name="Ichikawa N."/>
            <person name="Sato H."/>
            <person name="Tonouchi N."/>
        </authorList>
    </citation>
    <scope>NUCLEOTIDE SEQUENCE</scope>
    <source>
        <strain evidence="3">NBRC 15670</strain>
    </source>
</reference>
<dbReference type="GO" id="GO:0070566">
    <property type="term" value="F:adenylyltransferase activity"/>
    <property type="evidence" value="ECO:0007669"/>
    <property type="project" value="TreeGrafter"/>
</dbReference>
<dbReference type="PANTHER" id="PTHR22754">
    <property type="entry name" value="DISCO-INTERACTING PROTEIN 2 DIP2 -RELATED"/>
    <property type="match status" value="1"/>
</dbReference>
<comment type="caution">
    <text evidence="3">The sequence shown here is derived from an EMBL/GenBank/DDBJ whole genome shotgun (WGS) entry which is preliminary data.</text>
</comment>
<gene>
    <name evidence="3" type="ORF">Aglo03_09520</name>
</gene>
<dbReference type="Gene3D" id="3.30.300.30">
    <property type="match status" value="1"/>
</dbReference>
<dbReference type="InterPro" id="IPR020845">
    <property type="entry name" value="AMP-binding_CS"/>
</dbReference>
<evidence type="ECO:0000313" key="4">
    <source>
        <dbReference type="Proteomes" id="UP001165042"/>
    </source>
</evidence>
<evidence type="ECO:0000259" key="2">
    <source>
        <dbReference type="Pfam" id="PF00501"/>
    </source>
</evidence>
<dbReference type="SUPFAM" id="SSF56801">
    <property type="entry name" value="Acetyl-CoA synthetase-like"/>
    <property type="match status" value="1"/>
</dbReference>
<keyword evidence="4" id="KW-1185">Reference proteome</keyword>
<name>A0A9W6QFQ9_9PSEU</name>
<evidence type="ECO:0000256" key="1">
    <source>
        <dbReference type="ARBA" id="ARBA00006432"/>
    </source>
</evidence>
<dbReference type="Proteomes" id="UP001165042">
    <property type="component" value="Unassembled WGS sequence"/>
</dbReference>
<protein>
    <submittedName>
        <fullName evidence="3">AMP-dependent synthetase and ligase</fullName>
    </submittedName>
</protein>
<dbReference type="InterPro" id="IPR045851">
    <property type="entry name" value="AMP-bd_C_sf"/>
</dbReference>
<feature type="domain" description="AMP-dependent synthetase/ligase" evidence="2">
    <location>
        <begin position="28"/>
        <end position="380"/>
    </location>
</feature>
<dbReference type="RefSeq" id="WP_285607892.1">
    <property type="nucleotide sequence ID" value="NZ_BSSD01000001.1"/>
</dbReference>
<dbReference type="GO" id="GO:0016874">
    <property type="term" value="F:ligase activity"/>
    <property type="evidence" value="ECO:0007669"/>
    <property type="project" value="UniProtKB-KW"/>
</dbReference>
<dbReference type="PANTHER" id="PTHR22754:SF32">
    <property type="entry name" value="DISCO-INTERACTING PROTEIN 2"/>
    <property type="match status" value="1"/>
</dbReference>
<dbReference type="GO" id="GO:0005886">
    <property type="term" value="C:plasma membrane"/>
    <property type="evidence" value="ECO:0007669"/>
    <property type="project" value="TreeGrafter"/>
</dbReference>
<keyword evidence="3" id="KW-0436">Ligase</keyword>
<comment type="similarity">
    <text evidence="1">Belongs to the ATP-dependent AMP-binding enzyme family.</text>
</comment>
<dbReference type="Gene3D" id="3.40.50.12780">
    <property type="entry name" value="N-terminal domain of ligase-like"/>
    <property type="match status" value="1"/>
</dbReference>
<dbReference type="Pfam" id="PF00501">
    <property type="entry name" value="AMP-binding"/>
    <property type="match status" value="1"/>
</dbReference>
<accession>A0A9W6QFQ9</accession>
<dbReference type="InterPro" id="IPR000873">
    <property type="entry name" value="AMP-dep_synth/lig_dom"/>
</dbReference>
<dbReference type="AlphaFoldDB" id="A0A9W6QFQ9"/>